<organism evidence="2 3">
    <name type="scientific">Ancylostoma caninum</name>
    <name type="common">Dog hookworm</name>
    <dbReference type="NCBI Taxonomy" id="29170"/>
    <lineage>
        <taxon>Eukaryota</taxon>
        <taxon>Metazoa</taxon>
        <taxon>Ecdysozoa</taxon>
        <taxon>Nematoda</taxon>
        <taxon>Chromadorea</taxon>
        <taxon>Rhabditida</taxon>
        <taxon>Rhabditina</taxon>
        <taxon>Rhabditomorpha</taxon>
        <taxon>Strongyloidea</taxon>
        <taxon>Ancylostomatidae</taxon>
        <taxon>Ancylostomatinae</taxon>
        <taxon>Ancylostoma</taxon>
    </lineage>
</organism>
<feature type="transmembrane region" description="Helical" evidence="1">
    <location>
        <begin position="63"/>
        <end position="80"/>
    </location>
</feature>
<comment type="caution">
    <text evidence="2">The sequence shown here is derived from an EMBL/GenBank/DDBJ whole genome shotgun (WGS) entry which is preliminary data.</text>
</comment>
<protein>
    <submittedName>
        <fullName evidence="2">Uncharacterized protein</fullName>
    </submittedName>
</protein>
<keyword evidence="1" id="KW-1133">Transmembrane helix</keyword>
<gene>
    <name evidence="2" type="ORF">ANCCAN_22799</name>
</gene>
<accession>A0A368FMK9</accession>
<dbReference type="EMBL" id="JOJR01001307">
    <property type="protein sequence ID" value="RCN31417.1"/>
    <property type="molecule type" value="Genomic_DNA"/>
</dbReference>
<keyword evidence="1" id="KW-0812">Transmembrane</keyword>
<proteinExistence type="predicted"/>
<evidence type="ECO:0000313" key="2">
    <source>
        <dbReference type="EMBL" id="RCN31417.1"/>
    </source>
</evidence>
<evidence type="ECO:0000256" key="1">
    <source>
        <dbReference type="SAM" id="Phobius"/>
    </source>
</evidence>
<reference evidence="2 3" key="1">
    <citation type="submission" date="2014-10" db="EMBL/GenBank/DDBJ databases">
        <title>Draft genome of the hookworm Ancylostoma caninum.</title>
        <authorList>
            <person name="Mitreva M."/>
        </authorList>
    </citation>
    <scope>NUCLEOTIDE SEQUENCE [LARGE SCALE GENOMIC DNA]</scope>
    <source>
        <strain evidence="2 3">Baltimore</strain>
    </source>
</reference>
<dbReference type="OrthoDB" id="6510177at2759"/>
<name>A0A368FMK9_ANCCA</name>
<keyword evidence="3" id="KW-1185">Reference proteome</keyword>
<keyword evidence="1" id="KW-0472">Membrane</keyword>
<dbReference type="Proteomes" id="UP000252519">
    <property type="component" value="Unassembled WGS sequence"/>
</dbReference>
<sequence length="116" mass="13572">MRLWFFLRFDTPIFDEMAKEWEEAATKRVRAEFGDNPLIKCHIKHSRIVDQGLTKNANRLKPYFAVTVIVLIAFTSFYSLKWHIRRKNGQLKGNHCAKHGNAHGNVSRDHPERAIL</sequence>
<evidence type="ECO:0000313" key="3">
    <source>
        <dbReference type="Proteomes" id="UP000252519"/>
    </source>
</evidence>
<dbReference type="AlphaFoldDB" id="A0A368FMK9"/>